<evidence type="ECO:0000256" key="7">
    <source>
        <dbReference type="ARBA" id="ARBA00023136"/>
    </source>
</evidence>
<dbReference type="EMBL" id="SDIL01000041">
    <property type="protein sequence ID" value="RXK38827.1"/>
    <property type="molecule type" value="Genomic_DNA"/>
</dbReference>
<feature type="transmembrane region" description="Helical" evidence="8">
    <location>
        <begin position="87"/>
        <end position="107"/>
    </location>
</feature>
<organism evidence="10 11">
    <name type="scientific">Tremella mesenterica</name>
    <name type="common">Jelly fungus</name>
    <dbReference type="NCBI Taxonomy" id="5217"/>
    <lineage>
        <taxon>Eukaryota</taxon>
        <taxon>Fungi</taxon>
        <taxon>Dikarya</taxon>
        <taxon>Basidiomycota</taxon>
        <taxon>Agaricomycotina</taxon>
        <taxon>Tremellomycetes</taxon>
        <taxon>Tremellales</taxon>
        <taxon>Tremellaceae</taxon>
        <taxon>Tremella</taxon>
    </lineage>
</organism>
<dbReference type="PANTHER" id="PTHR12982:SF0">
    <property type="entry name" value="PHOSPHATIDYLINOSITOL N-ACETYLGLUCOSAMINYLTRANSFERASE SUBUNIT C"/>
    <property type="match status" value="1"/>
</dbReference>
<feature type="transmembrane region" description="Helical" evidence="8">
    <location>
        <begin position="244"/>
        <end position="262"/>
    </location>
</feature>
<keyword evidence="7 8" id="KW-0472">Membrane</keyword>
<dbReference type="OrthoDB" id="196709at2759"/>
<accession>A0A4Q1BLZ2</accession>
<evidence type="ECO:0000256" key="1">
    <source>
        <dbReference type="ARBA" id="ARBA00004141"/>
    </source>
</evidence>
<dbReference type="InParanoid" id="A0A4Q1BLZ2"/>
<dbReference type="Proteomes" id="UP000289152">
    <property type="component" value="Unassembled WGS sequence"/>
</dbReference>
<feature type="transmembrane region" description="Helical" evidence="8">
    <location>
        <begin position="303"/>
        <end position="324"/>
    </location>
</feature>
<feature type="transmembrane region" description="Helical" evidence="8">
    <location>
        <begin position="51"/>
        <end position="75"/>
    </location>
</feature>
<protein>
    <recommendedName>
        <fullName evidence="12">Phosphatidylinositol glycan, class C</fullName>
    </recommendedName>
</protein>
<evidence type="ECO:0000256" key="5">
    <source>
        <dbReference type="ARBA" id="ARBA00022692"/>
    </source>
</evidence>
<evidence type="ECO:0000313" key="11">
    <source>
        <dbReference type="Proteomes" id="UP000289152"/>
    </source>
</evidence>
<dbReference type="GO" id="GO:0006506">
    <property type="term" value="P:GPI anchor biosynthetic process"/>
    <property type="evidence" value="ECO:0007669"/>
    <property type="project" value="UniProtKB-UniPathway"/>
</dbReference>
<dbReference type="PIRSF" id="PIRSF016104">
    <property type="entry name" value="GPI2"/>
    <property type="match status" value="1"/>
</dbReference>
<evidence type="ECO:0000256" key="4">
    <source>
        <dbReference type="ARBA" id="ARBA00022502"/>
    </source>
</evidence>
<keyword evidence="4" id="KW-0337">GPI-anchor biosynthesis</keyword>
<gene>
    <name evidence="9" type="ORF">M231_03883</name>
    <name evidence="10" type="ORF">M231_03884</name>
</gene>
<reference evidence="10 11" key="1">
    <citation type="submission" date="2016-06" db="EMBL/GenBank/DDBJ databases">
        <title>Evolution of pathogenesis and genome organization in the Tremellales.</title>
        <authorList>
            <person name="Cuomo C."/>
            <person name="Litvintseva A."/>
            <person name="Heitman J."/>
            <person name="Chen Y."/>
            <person name="Sun S."/>
            <person name="Springer D."/>
            <person name="Dromer F."/>
            <person name="Young S."/>
            <person name="Zeng Q."/>
            <person name="Chapman S."/>
            <person name="Gujja S."/>
            <person name="Saif S."/>
            <person name="Birren B."/>
        </authorList>
    </citation>
    <scope>NUCLEOTIDE SEQUENCE [LARGE SCALE GENOMIC DNA]</scope>
    <source>
        <strain evidence="10 11">ATCC 28783</strain>
    </source>
</reference>
<evidence type="ECO:0000256" key="2">
    <source>
        <dbReference type="ARBA" id="ARBA00004687"/>
    </source>
</evidence>
<dbReference type="FunCoup" id="A0A4Q1BLZ2">
    <property type="interactions" value="252"/>
</dbReference>
<evidence type="ECO:0000256" key="3">
    <source>
        <dbReference type="ARBA" id="ARBA00008321"/>
    </source>
</evidence>
<keyword evidence="11" id="KW-1185">Reference proteome</keyword>
<name>A0A4Q1BLZ2_TREME</name>
<dbReference type="VEuPathDB" id="FungiDB:TREMEDRAFT_16788"/>
<evidence type="ECO:0000313" key="10">
    <source>
        <dbReference type="EMBL" id="RXK38828.1"/>
    </source>
</evidence>
<dbReference type="EMBL" id="SDIL01000041">
    <property type="protein sequence ID" value="RXK38828.1"/>
    <property type="molecule type" value="Genomic_DNA"/>
</dbReference>
<dbReference type="InterPro" id="IPR009450">
    <property type="entry name" value="Plno_GlcNAc_GPI2"/>
</dbReference>
<comment type="pathway">
    <text evidence="2">Glycolipid biosynthesis; glycosylphosphatidylinositol-anchor biosynthesis.</text>
</comment>
<dbReference type="GO" id="GO:0000506">
    <property type="term" value="C:glycosylphosphatidylinositol-N-acetylglucosaminyltransferase (GPI-GnT) complex"/>
    <property type="evidence" value="ECO:0007669"/>
    <property type="project" value="TreeGrafter"/>
</dbReference>
<feature type="transmembrane region" description="Helical" evidence="8">
    <location>
        <begin position="274"/>
        <end position="291"/>
    </location>
</feature>
<comment type="subcellular location">
    <subcellularLocation>
        <location evidence="1">Membrane</location>
        <topology evidence="1">Multi-pass membrane protein</topology>
    </subcellularLocation>
</comment>
<evidence type="ECO:0008006" key="12">
    <source>
        <dbReference type="Google" id="ProtNLM"/>
    </source>
</evidence>
<dbReference type="AlphaFoldDB" id="A0A4Q1BLZ2"/>
<dbReference type="STRING" id="5217.A0A4Q1BLZ2"/>
<evidence type="ECO:0000256" key="6">
    <source>
        <dbReference type="ARBA" id="ARBA00022989"/>
    </source>
</evidence>
<dbReference type="PANTHER" id="PTHR12982">
    <property type="entry name" value="PHOSPHATIDYLINOSITOL GLYCAN, CLASS C"/>
    <property type="match status" value="1"/>
</dbReference>
<evidence type="ECO:0000256" key="8">
    <source>
        <dbReference type="SAM" id="Phobius"/>
    </source>
</evidence>
<evidence type="ECO:0000313" key="9">
    <source>
        <dbReference type="EMBL" id="RXK38827.1"/>
    </source>
</evidence>
<keyword evidence="6 8" id="KW-1133">Transmembrane helix</keyword>
<keyword evidence="5 8" id="KW-0812">Transmembrane</keyword>
<comment type="caution">
    <text evidence="10">The sequence shown here is derived from an EMBL/GenBank/DDBJ whole genome shotgun (WGS) entry which is preliminary data.</text>
</comment>
<dbReference type="Pfam" id="PF06432">
    <property type="entry name" value="GPI2"/>
    <property type="match status" value="1"/>
</dbReference>
<proteinExistence type="inferred from homology"/>
<dbReference type="UniPathway" id="UPA00196"/>
<comment type="similarity">
    <text evidence="3">Belongs to the PIGC family.</text>
</comment>
<sequence length="348" mass="38516">MSTSIPSFSTLQPNVPWEKILWRRQPYPDNHVPSSFLSELRSLPPRPKPPLLPLILASLPVTQHLAVLALFMAIFHSLLTDRLTASQVGWGTILSSSFFYFVHSWGWGQPFSFKHSLNGKRRGNDEELLPPPTKLRPLILPPLLLSLLSPVLGTLTSATTSDSIWPLAGGLLFVHLLLGDFSTGRDARLRQRWVKEREKRKRSGSLSSHEPLVEEKSLTSSLSFTSGLSGAIVLASRLPSTTHVFSLVLLAVALFAGWPRIAKSVRESGQRFSVLLTISTLVVSISFFPTLSLASRLLSPPTLILLGLVTLINFVGPAMLCWGWRWKTVRGGGWEPAVVNLRKPPRPH</sequence>